<dbReference type="PANTHER" id="PTHR45973:SF9">
    <property type="entry name" value="LEUCINE-RICH REPEAT-CONTAINING PROTEIN 46"/>
    <property type="match status" value="1"/>
</dbReference>
<feature type="region of interest" description="Disordered" evidence="6">
    <location>
        <begin position="240"/>
        <end position="268"/>
    </location>
</feature>
<dbReference type="Pfam" id="PF14580">
    <property type="entry name" value="LRR_9"/>
    <property type="match status" value="1"/>
</dbReference>
<dbReference type="InterPro" id="IPR050576">
    <property type="entry name" value="Cilia_flagella_integrity"/>
</dbReference>
<accession>A0AAD9KTR6</accession>
<feature type="compositionally biased region" description="Basic and acidic residues" evidence="6">
    <location>
        <begin position="240"/>
        <end position="249"/>
    </location>
</feature>
<sequence>MAAGSQYFDEAHDADVPKKIRPTLELLVKRHLPPDAFKWPHEKIVSALDSITHVRLDRENLAYIDNFELLGEHVTNLYLQKNQIEIIENLESLRGLQFLTLAANRIRRIEGLTRLPKLGFLDLSENLIETFDIDEIPQSLIILNLRGNPCTQLADYRGSIIQDIEKLQQLDGEKVTKEEKKDAGYAVSSDDDDAEDDDITSDGTTKTETRPAEYFDAVMGAILERSQDRVESLWSEHKGRLEQLKEMRGKSPAPPMRKLRHDATGHAS</sequence>
<dbReference type="InterPro" id="IPR001611">
    <property type="entry name" value="Leu-rich_rpt"/>
</dbReference>
<dbReference type="Proteomes" id="UP001209878">
    <property type="component" value="Unassembled WGS sequence"/>
</dbReference>
<keyword evidence="8" id="KW-1185">Reference proteome</keyword>
<comment type="subcellular location">
    <subcellularLocation>
        <location evidence="1">Cell projection</location>
        <location evidence="1">Cilium</location>
    </subcellularLocation>
</comment>
<evidence type="ECO:0000256" key="3">
    <source>
        <dbReference type="ARBA" id="ARBA00022737"/>
    </source>
</evidence>
<dbReference type="SMART" id="SM00365">
    <property type="entry name" value="LRR_SD22"/>
    <property type="match status" value="2"/>
</dbReference>
<organism evidence="7 8">
    <name type="scientific">Ridgeia piscesae</name>
    <name type="common">Tubeworm</name>
    <dbReference type="NCBI Taxonomy" id="27915"/>
    <lineage>
        <taxon>Eukaryota</taxon>
        <taxon>Metazoa</taxon>
        <taxon>Spiralia</taxon>
        <taxon>Lophotrochozoa</taxon>
        <taxon>Annelida</taxon>
        <taxon>Polychaeta</taxon>
        <taxon>Sedentaria</taxon>
        <taxon>Canalipalpata</taxon>
        <taxon>Sabellida</taxon>
        <taxon>Siboglinidae</taxon>
        <taxon>Ridgeia</taxon>
    </lineage>
</organism>
<comment type="caution">
    <text evidence="7">The sequence shown here is derived from an EMBL/GenBank/DDBJ whole genome shotgun (WGS) entry which is preliminary data.</text>
</comment>
<dbReference type="EMBL" id="JAODUO010000592">
    <property type="protein sequence ID" value="KAK2177528.1"/>
    <property type="molecule type" value="Genomic_DNA"/>
</dbReference>
<dbReference type="InterPro" id="IPR032675">
    <property type="entry name" value="LRR_dom_sf"/>
</dbReference>
<reference evidence="7" key="1">
    <citation type="journal article" date="2023" name="Mol. Biol. Evol.">
        <title>Third-Generation Sequencing Reveals the Adaptive Role of the Epigenome in Three Deep-Sea Polychaetes.</title>
        <authorList>
            <person name="Perez M."/>
            <person name="Aroh O."/>
            <person name="Sun Y."/>
            <person name="Lan Y."/>
            <person name="Juniper S.K."/>
            <person name="Young C.R."/>
            <person name="Angers B."/>
            <person name="Qian P.Y."/>
        </authorList>
    </citation>
    <scope>NUCLEOTIDE SEQUENCE</scope>
    <source>
        <strain evidence="7">R07B-5</strain>
    </source>
</reference>
<feature type="compositionally biased region" description="Acidic residues" evidence="6">
    <location>
        <begin position="189"/>
        <end position="200"/>
    </location>
</feature>
<name>A0AAD9KTR6_RIDPI</name>
<evidence type="ECO:0000256" key="2">
    <source>
        <dbReference type="ARBA" id="ARBA00022614"/>
    </source>
</evidence>
<evidence type="ECO:0000256" key="5">
    <source>
        <dbReference type="ARBA" id="ARBA00023273"/>
    </source>
</evidence>
<feature type="region of interest" description="Disordered" evidence="6">
    <location>
        <begin position="178"/>
        <end position="213"/>
    </location>
</feature>
<keyword evidence="4" id="KW-0969">Cilium</keyword>
<gene>
    <name evidence="7" type="ORF">NP493_584g01028</name>
</gene>
<keyword evidence="3" id="KW-0677">Repeat</keyword>
<evidence type="ECO:0000313" key="8">
    <source>
        <dbReference type="Proteomes" id="UP001209878"/>
    </source>
</evidence>
<keyword evidence="5" id="KW-0966">Cell projection</keyword>
<dbReference type="PANTHER" id="PTHR45973">
    <property type="entry name" value="PROTEIN PHOSPHATASE 1 REGULATORY SUBUNIT SDS22-RELATED"/>
    <property type="match status" value="1"/>
</dbReference>
<evidence type="ECO:0000313" key="7">
    <source>
        <dbReference type="EMBL" id="KAK2177528.1"/>
    </source>
</evidence>
<evidence type="ECO:0000256" key="6">
    <source>
        <dbReference type="SAM" id="MobiDB-lite"/>
    </source>
</evidence>
<dbReference type="Gene3D" id="3.80.10.10">
    <property type="entry name" value="Ribonuclease Inhibitor"/>
    <property type="match status" value="1"/>
</dbReference>
<dbReference type="PROSITE" id="PS51450">
    <property type="entry name" value="LRR"/>
    <property type="match status" value="2"/>
</dbReference>
<keyword evidence="2" id="KW-0433">Leucine-rich repeat</keyword>
<evidence type="ECO:0000256" key="1">
    <source>
        <dbReference type="ARBA" id="ARBA00004138"/>
    </source>
</evidence>
<protein>
    <submittedName>
        <fullName evidence="7">Uncharacterized protein</fullName>
    </submittedName>
</protein>
<proteinExistence type="predicted"/>
<evidence type="ECO:0000256" key="4">
    <source>
        <dbReference type="ARBA" id="ARBA00023069"/>
    </source>
</evidence>
<dbReference type="SUPFAM" id="SSF52058">
    <property type="entry name" value="L domain-like"/>
    <property type="match status" value="1"/>
</dbReference>
<dbReference type="AlphaFoldDB" id="A0AAD9KTR6"/>